<gene>
    <name evidence="2" type="ORF">ABNX05_16685</name>
</gene>
<accession>A0ABV1MUT1</accession>
<dbReference type="EMBL" id="JBEGDG010000013">
    <property type="protein sequence ID" value="MEQ6356266.1"/>
    <property type="molecule type" value="Genomic_DNA"/>
</dbReference>
<dbReference type="Pfam" id="PF22564">
    <property type="entry name" value="HAAS"/>
    <property type="match status" value="1"/>
</dbReference>
<evidence type="ECO:0000256" key="1">
    <source>
        <dbReference type="SAM" id="Phobius"/>
    </source>
</evidence>
<evidence type="ECO:0000313" key="2">
    <source>
        <dbReference type="EMBL" id="MEQ6356266.1"/>
    </source>
</evidence>
<feature type="transmembrane region" description="Helical" evidence="1">
    <location>
        <begin position="100"/>
        <end position="119"/>
    </location>
</feature>
<feature type="transmembrane region" description="Helical" evidence="1">
    <location>
        <begin position="126"/>
        <end position="146"/>
    </location>
</feature>
<feature type="transmembrane region" description="Helical" evidence="1">
    <location>
        <begin position="73"/>
        <end position="94"/>
    </location>
</feature>
<organism evidence="2 3">
    <name type="scientific">Lysinibacillus zambalensis</name>
    <dbReference type="NCBI Taxonomy" id="3160866"/>
    <lineage>
        <taxon>Bacteria</taxon>
        <taxon>Bacillati</taxon>
        <taxon>Bacillota</taxon>
        <taxon>Bacilli</taxon>
        <taxon>Bacillales</taxon>
        <taxon>Bacillaceae</taxon>
        <taxon>Lysinibacillus</taxon>
    </lineage>
</organism>
<keyword evidence="1" id="KW-0472">Membrane</keyword>
<proteinExistence type="predicted"/>
<reference evidence="2 3" key="1">
    <citation type="submission" date="2024-06" db="EMBL/GenBank/DDBJ databases">
        <title>Lysinibacillus zambalefons sp. nov., a Novel Firmicute Isolated from the Poon Bato Zambales Hyperalkaline Spring.</title>
        <authorList>
            <person name="Aja J.A."/>
            <person name="Lazaro J.E.H."/>
            <person name="Llorin L.D."/>
            <person name="Lim K.R."/>
            <person name="Teodosio J."/>
            <person name="Dalisay D.S."/>
        </authorList>
    </citation>
    <scope>NUCLEOTIDE SEQUENCE [LARGE SCALE GENOMIC DNA]</scope>
    <source>
        <strain evidence="2 3">M3</strain>
    </source>
</reference>
<protein>
    <submittedName>
        <fullName evidence="2">DUF1700 domain-containing protein</fullName>
    </submittedName>
</protein>
<name>A0ABV1MUT1_9BACI</name>
<keyword evidence="1" id="KW-1133">Transmembrane helix</keyword>
<keyword evidence="1" id="KW-0812">Transmembrane</keyword>
<sequence length="175" mass="20216">MSSNLKNMIQQEELEEILESYRMHIDSALEEGRDELDVLNELGDPKEIVMEVRAQFMFDQEIKEPRMKNLMKVLFLFGSLSLFNLILMLVPFLLLVGFVVLLYGLLGAFIASPIIFLLLDGIPQGVAEWLNILTGILFSVIGLLLLRRVVQFTKWLYVLVLKYIRYNTHLLKGRV</sequence>
<comment type="caution">
    <text evidence="2">The sequence shown here is derived from an EMBL/GenBank/DDBJ whole genome shotgun (WGS) entry which is preliminary data.</text>
</comment>
<dbReference type="Proteomes" id="UP001478862">
    <property type="component" value="Unassembled WGS sequence"/>
</dbReference>
<evidence type="ECO:0000313" key="3">
    <source>
        <dbReference type="Proteomes" id="UP001478862"/>
    </source>
</evidence>
<keyword evidence="3" id="KW-1185">Reference proteome</keyword>